<dbReference type="PROSITE" id="PS01117">
    <property type="entry name" value="HTH_MARR_1"/>
    <property type="match status" value="1"/>
</dbReference>
<evidence type="ECO:0000256" key="3">
    <source>
        <dbReference type="ARBA" id="ARBA00023163"/>
    </source>
</evidence>
<proteinExistence type="predicted"/>
<dbReference type="EMBL" id="PYLZ01000011">
    <property type="protein sequence ID" value="PSW22816.1"/>
    <property type="molecule type" value="Genomic_DNA"/>
</dbReference>
<dbReference type="InterPro" id="IPR000835">
    <property type="entry name" value="HTH_MarR-typ"/>
</dbReference>
<organism evidence="5 6">
    <name type="scientific">Photobacterium swingsii</name>
    <dbReference type="NCBI Taxonomy" id="680026"/>
    <lineage>
        <taxon>Bacteria</taxon>
        <taxon>Pseudomonadati</taxon>
        <taxon>Pseudomonadota</taxon>
        <taxon>Gammaproteobacteria</taxon>
        <taxon>Vibrionales</taxon>
        <taxon>Vibrionaceae</taxon>
        <taxon>Photobacterium</taxon>
    </lineage>
</organism>
<evidence type="ECO:0000256" key="2">
    <source>
        <dbReference type="ARBA" id="ARBA00023125"/>
    </source>
</evidence>
<feature type="domain" description="HTH marR-type" evidence="4">
    <location>
        <begin position="23"/>
        <end position="161"/>
    </location>
</feature>
<dbReference type="PRINTS" id="PR00598">
    <property type="entry name" value="HTHMARR"/>
</dbReference>
<sequence>MSKQPDHIDQISQQWKKNNPELDHSLVEIIGRFSRLNKHLESQRSTVYSALDINAGEFDVLATLYRNGAPYQLMPSDLIKQTLLTSGAMTNRLDKLEKKGLILRTNSDEDRRCVVVGLTDVGLKLIQKGATLYFDKVSTLYEPLTNEDQIQLNALLKKWGQHFEG</sequence>
<keyword evidence="2" id="KW-0238">DNA-binding</keyword>
<dbReference type="PROSITE" id="PS50995">
    <property type="entry name" value="HTH_MARR_2"/>
    <property type="match status" value="1"/>
</dbReference>
<dbReference type="SUPFAM" id="SSF46785">
    <property type="entry name" value="Winged helix' DNA-binding domain"/>
    <property type="match status" value="1"/>
</dbReference>
<evidence type="ECO:0000313" key="6">
    <source>
        <dbReference type="Proteomes" id="UP000240481"/>
    </source>
</evidence>
<evidence type="ECO:0000313" key="5">
    <source>
        <dbReference type="EMBL" id="PSW22816.1"/>
    </source>
</evidence>
<protein>
    <submittedName>
        <fullName evidence="5">MarR family transcriptional regulator</fullName>
    </submittedName>
</protein>
<comment type="caution">
    <text evidence="5">The sequence shown here is derived from an EMBL/GenBank/DDBJ whole genome shotgun (WGS) entry which is preliminary data.</text>
</comment>
<dbReference type="Gene3D" id="1.10.10.10">
    <property type="entry name" value="Winged helix-like DNA-binding domain superfamily/Winged helix DNA-binding domain"/>
    <property type="match status" value="1"/>
</dbReference>
<keyword evidence="1" id="KW-0805">Transcription regulation</keyword>
<evidence type="ECO:0000256" key="1">
    <source>
        <dbReference type="ARBA" id="ARBA00023015"/>
    </source>
</evidence>
<dbReference type="SMART" id="SM00347">
    <property type="entry name" value="HTH_MARR"/>
    <property type="match status" value="1"/>
</dbReference>
<dbReference type="OrthoDB" id="32523at2"/>
<name>A0A0J8VB41_9GAMM</name>
<dbReference type="RefSeq" id="WP_048899660.1">
    <property type="nucleotide sequence ID" value="NZ_AP024853.1"/>
</dbReference>
<dbReference type="InterPro" id="IPR036388">
    <property type="entry name" value="WH-like_DNA-bd_sf"/>
</dbReference>
<dbReference type="Pfam" id="PF01047">
    <property type="entry name" value="MarR"/>
    <property type="match status" value="1"/>
</dbReference>
<accession>A0A0J8VB41</accession>
<dbReference type="PANTHER" id="PTHR42756">
    <property type="entry name" value="TRANSCRIPTIONAL REGULATOR, MARR"/>
    <property type="match status" value="1"/>
</dbReference>
<gene>
    <name evidence="5" type="ORF">C9I94_18735</name>
</gene>
<dbReference type="GO" id="GO:0003677">
    <property type="term" value="F:DNA binding"/>
    <property type="evidence" value="ECO:0007669"/>
    <property type="project" value="UniProtKB-KW"/>
</dbReference>
<keyword evidence="6" id="KW-1185">Reference proteome</keyword>
<dbReference type="InterPro" id="IPR023187">
    <property type="entry name" value="Tscrpt_reg_MarR-type_CS"/>
</dbReference>
<dbReference type="PANTHER" id="PTHR42756:SF1">
    <property type="entry name" value="TRANSCRIPTIONAL REPRESSOR OF EMRAB OPERON"/>
    <property type="match status" value="1"/>
</dbReference>
<dbReference type="InterPro" id="IPR036390">
    <property type="entry name" value="WH_DNA-bd_sf"/>
</dbReference>
<keyword evidence="3" id="KW-0804">Transcription</keyword>
<dbReference type="GO" id="GO:0003700">
    <property type="term" value="F:DNA-binding transcription factor activity"/>
    <property type="evidence" value="ECO:0007669"/>
    <property type="project" value="InterPro"/>
</dbReference>
<dbReference type="Proteomes" id="UP000240481">
    <property type="component" value="Unassembled WGS sequence"/>
</dbReference>
<dbReference type="STRING" id="680026.AB733_15940"/>
<dbReference type="AlphaFoldDB" id="A0A0J8VB41"/>
<reference evidence="5 6" key="1">
    <citation type="submission" date="2018-01" db="EMBL/GenBank/DDBJ databases">
        <title>Whole genome sequencing of Histamine producing bacteria.</title>
        <authorList>
            <person name="Butler K."/>
        </authorList>
    </citation>
    <scope>NUCLEOTIDE SEQUENCE [LARGE SCALE GENOMIC DNA]</scope>
    <source>
        <strain evidence="5 6">DSM 24669</strain>
    </source>
</reference>
<evidence type="ECO:0000259" key="4">
    <source>
        <dbReference type="PROSITE" id="PS50995"/>
    </source>
</evidence>